<dbReference type="EMBL" id="KI913117">
    <property type="protein sequence ID" value="ETV85764.1"/>
    <property type="molecule type" value="Genomic_DNA"/>
</dbReference>
<evidence type="ECO:0000256" key="2">
    <source>
        <dbReference type="ARBA" id="ARBA00022448"/>
    </source>
</evidence>
<dbReference type="SMART" id="SM00382">
    <property type="entry name" value="AAA"/>
    <property type="match status" value="2"/>
</dbReference>
<dbReference type="RefSeq" id="XP_009824236.1">
    <property type="nucleotide sequence ID" value="XM_009825934.1"/>
</dbReference>
<protein>
    <recommendedName>
        <fullName evidence="10">ABC transporter domain-containing protein</fullName>
    </recommendedName>
</protein>
<accession>W4H3D2</accession>
<dbReference type="GO" id="GO:0016887">
    <property type="term" value="F:ATP hydrolysis activity"/>
    <property type="evidence" value="ECO:0007669"/>
    <property type="project" value="InterPro"/>
</dbReference>
<evidence type="ECO:0000256" key="7">
    <source>
        <dbReference type="ARBA" id="ARBA00023136"/>
    </source>
</evidence>
<dbReference type="GeneID" id="20804343"/>
<feature type="transmembrane region" description="Helical" evidence="9">
    <location>
        <begin position="572"/>
        <end position="591"/>
    </location>
</feature>
<dbReference type="InterPro" id="IPR017871">
    <property type="entry name" value="ABC_transporter-like_CS"/>
</dbReference>
<dbReference type="GO" id="GO:0140359">
    <property type="term" value="F:ABC-type transporter activity"/>
    <property type="evidence" value="ECO:0007669"/>
    <property type="project" value="InterPro"/>
</dbReference>
<dbReference type="InterPro" id="IPR027417">
    <property type="entry name" value="P-loop_NTPase"/>
</dbReference>
<feature type="transmembrane region" description="Helical" evidence="9">
    <location>
        <begin position="1376"/>
        <end position="1396"/>
    </location>
</feature>
<dbReference type="Pfam" id="PF01061">
    <property type="entry name" value="ABC2_membrane"/>
    <property type="match status" value="2"/>
</dbReference>
<feature type="transmembrane region" description="Helical" evidence="9">
    <location>
        <begin position="541"/>
        <end position="560"/>
    </location>
</feature>
<feature type="domain" description="ABC transporter" evidence="10">
    <location>
        <begin position="151"/>
        <end position="400"/>
    </location>
</feature>
<feature type="compositionally biased region" description="Polar residues" evidence="8">
    <location>
        <begin position="21"/>
        <end position="31"/>
    </location>
</feature>
<evidence type="ECO:0000256" key="9">
    <source>
        <dbReference type="SAM" id="Phobius"/>
    </source>
</evidence>
<feature type="transmembrane region" description="Helical" evidence="9">
    <location>
        <begin position="1286"/>
        <end position="1306"/>
    </location>
</feature>
<feature type="transmembrane region" description="Helical" evidence="9">
    <location>
        <begin position="1221"/>
        <end position="1246"/>
    </location>
</feature>
<dbReference type="PANTHER" id="PTHR19241">
    <property type="entry name" value="ATP-BINDING CASSETTE TRANSPORTER"/>
    <property type="match status" value="1"/>
</dbReference>
<evidence type="ECO:0000259" key="10">
    <source>
        <dbReference type="PROSITE" id="PS50893"/>
    </source>
</evidence>
<feature type="transmembrane region" description="Helical" evidence="9">
    <location>
        <begin position="737"/>
        <end position="760"/>
    </location>
</feature>
<evidence type="ECO:0000256" key="3">
    <source>
        <dbReference type="ARBA" id="ARBA00022692"/>
    </source>
</evidence>
<evidence type="ECO:0000256" key="1">
    <source>
        <dbReference type="ARBA" id="ARBA00004141"/>
    </source>
</evidence>
<dbReference type="VEuPathDB" id="FungiDB:H257_02347"/>
<comment type="subcellular location">
    <subcellularLocation>
        <location evidence="1">Membrane</location>
        <topology evidence="1">Multi-pass membrane protein</topology>
    </subcellularLocation>
</comment>
<dbReference type="Gene3D" id="3.40.50.300">
    <property type="entry name" value="P-loop containing nucleotide triphosphate hydrolases"/>
    <property type="match status" value="2"/>
</dbReference>
<evidence type="ECO:0000313" key="11">
    <source>
        <dbReference type="EMBL" id="ETV85764.1"/>
    </source>
</evidence>
<dbReference type="GO" id="GO:0005524">
    <property type="term" value="F:ATP binding"/>
    <property type="evidence" value="ECO:0007669"/>
    <property type="project" value="UniProtKB-KW"/>
</dbReference>
<evidence type="ECO:0000256" key="4">
    <source>
        <dbReference type="ARBA" id="ARBA00022741"/>
    </source>
</evidence>
<evidence type="ECO:0000256" key="6">
    <source>
        <dbReference type="ARBA" id="ARBA00022989"/>
    </source>
</evidence>
<keyword evidence="5" id="KW-0067">ATP-binding</keyword>
<dbReference type="STRING" id="112090.W4H3D2"/>
<evidence type="ECO:0000256" key="8">
    <source>
        <dbReference type="SAM" id="MobiDB-lite"/>
    </source>
</evidence>
<keyword evidence="3 9" id="KW-0812">Transmembrane</keyword>
<dbReference type="GO" id="GO:0016020">
    <property type="term" value="C:membrane"/>
    <property type="evidence" value="ECO:0007669"/>
    <property type="project" value="UniProtKB-SubCell"/>
</dbReference>
<feature type="region of interest" description="Disordered" evidence="8">
    <location>
        <begin position="1"/>
        <end position="41"/>
    </location>
</feature>
<keyword evidence="6 9" id="KW-1133">Transmembrane helix</keyword>
<dbReference type="CDD" id="cd03232">
    <property type="entry name" value="ABCG_PDR_domain2"/>
    <property type="match status" value="1"/>
</dbReference>
<dbReference type="SUPFAM" id="SSF52540">
    <property type="entry name" value="P-loop containing nucleoside triphosphate hydrolases"/>
    <property type="match status" value="2"/>
</dbReference>
<dbReference type="InterPro" id="IPR003439">
    <property type="entry name" value="ABC_transporter-like_ATP-bd"/>
</dbReference>
<organism evidence="11">
    <name type="scientific">Aphanomyces astaci</name>
    <name type="common">Crayfish plague agent</name>
    <dbReference type="NCBI Taxonomy" id="112090"/>
    <lineage>
        <taxon>Eukaryota</taxon>
        <taxon>Sar</taxon>
        <taxon>Stramenopiles</taxon>
        <taxon>Oomycota</taxon>
        <taxon>Saprolegniomycetes</taxon>
        <taxon>Saprolegniales</taxon>
        <taxon>Verrucalvaceae</taxon>
        <taxon>Aphanomyces</taxon>
    </lineage>
</organism>
<dbReference type="InterPro" id="IPR013525">
    <property type="entry name" value="ABC2_TM"/>
</dbReference>
<keyword evidence="2" id="KW-0813">Transport</keyword>
<dbReference type="OrthoDB" id="66620at2759"/>
<feature type="transmembrane region" description="Helical" evidence="9">
    <location>
        <begin position="645"/>
        <end position="666"/>
    </location>
</feature>
<feature type="domain" description="ABC transporter" evidence="10">
    <location>
        <begin position="809"/>
        <end position="1051"/>
    </location>
</feature>
<dbReference type="PROSITE" id="PS50893">
    <property type="entry name" value="ABC_TRANSPORTER_2"/>
    <property type="match status" value="2"/>
</dbReference>
<dbReference type="InterPro" id="IPR034003">
    <property type="entry name" value="ABCG_PDR_2"/>
</dbReference>
<feature type="transmembrane region" description="Helical" evidence="9">
    <location>
        <begin position="1258"/>
        <end position="1279"/>
    </location>
</feature>
<evidence type="ECO:0000256" key="5">
    <source>
        <dbReference type="ARBA" id="ARBA00022840"/>
    </source>
</evidence>
<dbReference type="PROSITE" id="PS00211">
    <property type="entry name" value="ABC_TRANSPORTER_1"/>
    <property type="match status" value="2"/>
</dbReference>
<keyword evidence="4" id="KW-0547">Nucleotide-binding</keyword>
<dbReference type="Pfam" id="PF00005">
    <property type="entry name" value="ABC_tran"/>
    <property type="match status" value="2"/>
</dbReference>
<proteinExistence type="predicted"/>
<feature type="transmembrane region" description="Helical" evidence="9">
    <location>
        <begin position="1177"/>
        <end position="1200"/>
    </location>
</feature>
<sequence>MILSETSRRPHYATSPPAPSWSGSMPTSSRQDGLDTEHLNQSSGVGWTYQEALSPTPSLDAEDDIFLKSGITPEMILQSQRNDVSMQHIYSTVFTKENIQKLGFRNLIKQIRSKLGKTTQVPTCEIRVKNVDYTAPNSISDSQIETLASAFRLPSWVGSQKQDTKYILKNVNAIFKPGTMTLVLGPPGCGKTTLLKHLAGILHVKGNEQVSGSVTYNGCKPSQIDLSSLAAYVQQSDNHYPTLTVKETFEFSHKCLVGTVDPNDPLAVNEQHMVDILISVFGLSECADTIIGDDMIRGVSGGQKRRVTVGEMMTGRATTLLLDEFSNGLDASTTYDIAKAVRTMAEVLEKTVVMTMLQPPPEVYDLFDNILVLDKGEVVYNGPRTTLPSYFRSIGYECPPRKDVADFLQEVTTHLGPRYATSCDRLIKNKRPATSSEFAARFRESSVFQNLMAEVSQTDKHSWNFATATMSSKVALGYTDCLKVVFGRTLKASLRDGRFNRSRMIQALVLGTVVGTVFLDIGRNEIVENEKNFVPIKVGLLYLATMFQALATLSAIESIIARRSVLYKQSAFHFFHVSTYAISEAILELLWTIPQVLLFSTPLYFAVGLANSASGFVTFAGLLYLSSTIYSQLFKLITAVSPNAVLAKVYAMLVLFLHIVFSGYILPESKIPTGWIWLYWSNPMSWILRGLCQNEFLSPTPVYEVKVPAQLGNGTQGKFRLGDISLDLFGMSTNPDFTPGAVGVLVGIYLVLLGLTTLAYTHVRIRSRFSTTSADAKATDAVPPDAVAVVFKSSRGGGVNSLPFEPVTLSFRDLYYTIELGKGKDKTTRQLLKGIHGCFQPGSLTALMGSTGAGKTTLMDVIAGRKTAGVIEGDMFVNGHALERHSFNSVSGYCEQNDLHEETATIREAFHFSAALRLPSNTTQDQRQSFVDDILDVLELTPRANAQYLTLSQGERKRVTIGVELLSNPSILFLDEPTTGLDSRAATIVMECIKRIAESGRTVVCTIHQPSTVLFELFDKLLLLKSGGELVYFGDLGSKSIHLLEYFANFGGLEPMASTENPATYMLNCIGAGTGDAKIDVDFAASYIQSNLGQANDALVSRYAEPTTGSKLSSNHMSRLSFGAQFSLLFGRQWTTYWRSPSYNISRAVLMVFMPLIYVSCFYDMEVKTNMDVLNQMALVFMAVSMICIATMSTAIPFVARSRNVFYREKLSAMYSPAAHSLSLAAVELIYTIVLSSMFFHGFYWLCGLNTDTEAWGVFWVGLASSLVLWSYFGHFLVYSLPTMQIAVLLAGGLASLLFVFSGFMIDGENLAKGWQWLYWISPLHYTLETVIMSQFKSQFGLVADLVVGKHVPINQYVEGYFHGAFSYDNINRSLGLLWVINAVLQVLILLCMAKVNHMKR</sequence>
<feature type="transmembrane region" description="Helical" evidence="9">
    <location>
        <begin position="603"/>
        <end position="625"/>
    </location>
</feature>
<feature type="transmembrane region" description="Helical" evidence="9">
    <location>
        <begin position="1148"/>
        <end position="1165"/>
    </location>
</feature>
<reference evidence="11" key="1">
    <citation type="submission" date="2013-12" db="EMBL/GenBank/DDBJ databases">
        <title>The Genome Sequence of Aphanomyces astaci APO3.</title>
        <authorList>
            <consortium name="The Broad Institute Genomics Platform"/>
            <person name="Russ C."/>
            <person name="Tyler B."/>
            <person name="van West P."/>
            <person name="Dieguez-Uribeondo J."/>
            <person name="Young S.K."/>
            <person name="Zeng Q."/>
            <person name="Gargeya S."/>
            <person name="Fitzgerald M."/>
            <person name="Abouelleil A."/>
            <person name="Alvarado L."/>
            <person name="Chapman S.B."/>
            <person name="Gainer-Dewar J."/>
            <person name="Goldberg J."/>
            <person name="Griggs A."/>
            <person name="Gujja S."/>
            <person name="Hansen M."/>
            <person name="Howarth C."/>
            <person name="Imamovic A."/>
            <person name="Ireland A."/>
            <person name="Larimer J."/>
            <person name="McCowan C."/>
            <person name="Murphy C."/>
            <person name="Pearson M."/>
            <person name="Poon T.W."/>
            <person name="Priest M."/>
            <person name="Roberts A."/>
            <person name="Saif S."/>
            <person name="Shea T."/>
            <person name="Sykes S."/>
            <person name="Wortman J."/>
            <person name="Nusbaum C."/>
            <person name="Birren B."/>
        </authorList>
    </citation>
    <scope>NUCLEOTIDE SEQUENCE [LARGE SCALE GENOMIC DNA]</scope>
    <source>
        <strain evidence="11">APO3</strain>
    </source>
</reference>
<dbReference type="InterPro" id="IPR003593">
    <property type="entry name" value="AAA+_ATPase"/>
</dbReference>
<dbReference type="FunFam" id="3.40.50.300:FF:000289">
    <property type="entry name" value="ABC transporter G family member 31"/>
    <property type="match status" value="1"/>
</dbReference>
<name>W4H3D2_APHAT</name>
<keyword evidence="7 9" id="KW-0472">Membrane</keyword>
<gene>
    <name evidence="11" type="ORF">H257_02347</name>
</gene>